<dbReference type="SUPFAM" id="SSF53448">
    <property type="entry name" value="Nucleotide-diphospho-sugar transferases"/>
    <property type="match status" value="1"/>
</dbReference>
<name>A0ABQ5QZU3_9ACTN</name>
<dbReference type="InterPro" id="IPR029044">
    <property type="entry name" value="Nucleotide-diphossugar_trans"/>
</dbReference>
<comment type="caution">
    <text evidence="1">The sequence shown here is derived from an EMBL/GenBank/DDBJ whole genome shotgun (WGS) entry which is preliminary data.</text>
</comment>
<evidence type="ECO:0000313" key="2">
    <source>
        <dbReference type="Proteomes" id="UP001144280"/>
    </source>
</evidence>
<organism evidence="1 2">
    <name type="scientific">Phytohabitans aurantiacus</name>
    <dbReference type="NCBI Taxonomy" id="3016789"/>
    <lineage>
        <taxon>Bacteria</taxon>
        <taxon>Bacillati</taxon>
        <taxon>Actinomycetota</taxon>
        <taxon>Actinomycetes</taxon>
        <taxon>Micromonosporales</taxon>
        <taxon>Micromonosporaceae</taxon>
    </lineage>
</organism>
<evidence type="ECO:0000313" key="1">
    <source>
        <dbReference type="EMBL" id="GLH99812.1"/>
    </source>
</evidence>
<reference evidence="1" key="1">
    <citation type="submission" date="2022-12" db="EMBL/GenBank/DDBJ databases">
        <title>New Phytohabitans aurantiacus sp. RD004123 nov., an actinomycete isolated from soil.</title>
        <authorList>
            <person name="Triningsih D.W."/>
            <person name="Harunari E."/>
            <person name="Igarashi Y."/>
        </authorList>
    </citation>
    <scope>NUCLEOTIDE SEQUENCE</scope>
    <source>
        <strain evidence="1">RD004123</strain>
    </source>
</reference>
<dbReference type="Proteomes" id="UP001144280">
    <property type="component" value="Unassembled WGS sequence"/>
</dbReference>
<accession>A0ABQ5QZU3</accession>
<proteinExistence type="predicted"/>
<dbReference type="RefSeq" id="WP_281899731.1">
    <property type="nucleotide sequence ID" value="NZ_BSDI01000028.1"/>
</dbReference>
<dbReference type="Gene3D" id="3.90.550.10">
    <property type="entry name" value="Spore Coat Polysaccharide Biosynthesis Protein SpsA, Chain A"/>
    <property type="match status" value="1"/>
</dbReference>
<keyword evidence="2" id="KW-1185">Reference proteome</keyword>
<protein>
    <submittedName>
        <fullName evidence="1">Uncharacterized protein</fullName>
    </submittedName>
</protein>
<sequence>MIDKALVLADLQGAVGRWTLAGGRAAPVPHRLDAVVDDAVSIVAGETRAGGPRAMFCVVTKGPHLATDTSLACVAARLSAFGVTVSGLRRISDAGRHVVESLYPLATRYFDQGPTAPALWDLLADRFDRDEFLAIFGCRYDSSLVVSGARAIRDNGLTPGELTRIWETGRRPVSRDTLIRHYGGRATSALLGAGDATQYDWFRGRLPVGISRIASSLTAFALRDDRLYAGAPVIVINGHVPGLVDLFDPVAWLFDLGIEGSGVQIGDVRRALIGDDSRPEHCRPGSLRRDAVDHLMPLADDRPVTSRFNLVHSSDGLLAGLTELRKLAPDCASGPDLLTAGLIQGGLTDAEIERIVLADPRVLPERPSGWLTDMTCGLDLKACTAEILRFVPPVFGPANQYADGVRFDLLDRALRQPPNSVSDGPGADAGVLKEPLVTVTALPDARDEARGTAIIAAGGVGVLAPAGGTGGRFGGYGVPETDPARQKALVPAFIVRRRRLSAIDIRLANVRHWDAGQPGRVPMAVMASPTSQAALHEWRDRLVEPYRRSVRIFAQHGIYRIDVGLLNDNPRDGWVDVILRDARGRPSLKPSGGMGLLSCFVLSGLLDTWEQQGISYIASANGDDVGYRLNPGIIGYLDRHPMVDGVLAGVPWGFSACVQRAGVSIAVRGDESGWSMDETGSPLAHPLPITVRTYDVGGALCMTDGPYGSHMSILDGGRTPDALFNTNQTYLRLSAIRRILNETDADHHVEAVRRLTDRQPLSLEDKVVMVDGVERHARQLSQPAHGILAALRRVDVVTLTRRIEPGIRGTYAALKNPADVRFGQLALDRMQEDDDDLLL</sequence>
<gene>
    <name evidence="1" type="ORF">Pa4123_50890</name>
</gene>
<dbReference type="EMBL" id="BSDI01000028">
    <property type="protein sequence ID" value="GLH99812.1"/>
    <property type="molecule type" value="Genomic_DNA"/>
</dbReference>